<feature type="compositionally biased region" description="Polar residues" evidence="12">
    <location>
        <begin position="1353"/>
        <end position="1371"/>
    </location>
</feature>
<dbReference type="InterPro" id="IPR010997">
    <property type="entry name" value="HRDC-like_sf"/>
</dbReference>
<dbReference type="InterPro" id="IPR044876">
    <property type="entry name" value="HRDC_dom_sf"/>
</dbReference>
<dbReference type="InterPro" id="IPR018982">
    <property type="entry name" value="RQC_domain"/>
</dbReference>
<evidence type="ECO:0000259" key="14">
    <source>
        <dbReference type="PROSITE" id="PS51192"/>
    </source>
</evidence>
<gene>
    <name evidence="16" type="ORF">SARC_03070</name>
</gene>
<evidence type="ECO:0000256" key="8">
    <source>
        <dbReference type="ARBA" id="ARBA00023235"/>
    </source>
</evidence>
<comment type="catalytic activity">
    <reaction evidence="10">
        <text>Couples ATP hydrolysis with the unwinding of duplex DNA by translocating in the 3'-5' direction.</text>
        <dbReference type="EC" id="5.6.2.4"/>
    </reaction>
</comment>
<dbReference type="Pfam" id="PF09382">
    <property type="entry name" value="RQC"/>
    <property type="match status" value="1"/>
</dbReference>
<evidence type="ECO:0000256" key="2">
    <source>
        <dbReference type="ARBA" id="ARBA00005446"/>
    </source>
</evidence>
<dbReference type="GO" id="GO:0005737">
    <property type="term" value="C:cytoplasm"/>
    <property type="evidence" value="ECO:0007669"/>
    <property type="project" value="TreeGrafter"/>
</dbReference>
<reference evidence="16 17" key="1">
    <citation type="submission" date="2011-02" db="EMBL/GenBank/DDBJ databases">
        <title>The Genome Sequence of Sphaeroforma arctica JP610.</title>
        <authorList>
            <consortium name="The Broad Institute Genome Sequencing Platform"/>
            <person name="Russ C."/>
            <person name="Cuomo C."/>
            <person name="Young S.K."/>
            <person name="Zeng Q."/>
            <person name="Gargeya S."/>
            <person name="Alvarado L."/>
            <person name="Berlin A."/>
            <person name="Chapman S.B."/>
            <person name="Chen Z."/>
            <person name="Freedman E."/>
            <person name="Gellesch M."/>
            <person name="Goldberg J."/>
            <person name="Griggs A."/>
            <person name="Gujja S."/>
            <person name="Heilman E."/>
            <person name="Heiman D."/>
            <person name="Howarth C."/>
            <person name="Mehta T."/>
            <person name="Neiman D."/>
            <person name="Pearson M."/>
            <person name="Roberts A."/>
            <person name="Saif S."/>
            <person name="Shea T."/>
            <person name="Shenoy N."/>
            <person name="Sisk P."/>
            <person name="Stolte C."/>
            <person name="Sykes S."/>
            <person name="White J."/>
            <person name="Yandava C."/>
            <person name="Burger G."/>
            <person name="Gray M.W."/>
            <person name="Holland P.W.H."/>
            <person name="King N."/>
            <person name="Lang F.B.F."/>
            <person name="Roger A.J."/>
            <person name="Ruiz-Trillo I."/>
            <person name="Haas B."/>
            <person name="Nusbaum C."/>
            <person name="Birren B."/>
        </authorList>
    </citation>
    <scope>NUCLEOTIDE SEQUENCE [LARGE SCALE GENOMIC DNA]</scope>
    <source>
        <strain evidence="16 17">JP610</strain>
    </source>
</reference>
<dbReference type="OrthoDB" id="10261556at2759"/>
<feature type="compositionally biased region" description="Polar residues" evidence="12">
    <location>
        <begin position="505"/>
        <end position="538"/>
    </location>
</feature>
<dbReference type="Proteomes" id="UP000054560">
    <property type="component" value="Unassembled WGS sequence"/>
</dbReference>
<evidence type="ECO:0000313" key="17">
    <source>
        <dbReference type="Proteomes" id="UP000054560"/>
    </source>
</evidence>
<dbReference type="InterPro" id="IPR002464">
    <property type="entry name" value="DNA/RNA_helicase_DEAH_CS"/>
</dbReference>
<dbReference type="FunFam" id="3.40.50.300:FF:000340">
    <property type="entry name" value="Bloom syndrome, RecQ helicase"/>
    <property type="match status" value="1"/>
</dbReference>
<dbReference type="FunFam" id="3.40.50.300:FF:000296">
    <property type="entry name" value="ATP-dependent DNA helicase RecQ"/>
    <property type="match status" value="1"/>
</dbReference>
<evidence type="ECO:0000259" key="13">
    <source>
        <dbReference type="PROSITE" id="PS50967"/>
    </source>
</evidence>
<dbReference type="InterPro" id="IPR014001">
    <property type="entry name" value="Helicase_ATP-bd"/>
</dbReference>
<dbReference type="Gene3D" id="1.10.150.80">
    <property type="entry name" value="HRDC domain"/>
    <property type="match status" value="1"/>
</dbReference>
<evidence type="ECO:0000256" key="4">
    <source>
        <dbReference type="ARBA" id="ARBA00022801"/>
    </source>
</evidence>
<dbReference type="SUPFAM" id="SSF52540">
    <property type="entry name" value="P-loop containing nucleoside triphosphate hydrolases"/>
    <property type="match status" value="2"/>
</dbReference>
<dbReference type="GO" id="GO:0005524">
    <property type="term" value="F:ATP binding"/>
    <property type="evidence" value="ECO:0007669"/>
    <property type="project" value="UniProtKB-KW"/>
</dbReference>
<dbReference type="GO" id="GO:0000724">
    <property type="term" value="P:double-strand break repair via homologous recombination"/>
    <property type="evidence" value="ECO:0007669"/>
    <property type="project" value="TreeGrafter"/>
</dbReference>
<dbReference type="InterPro" id="IPR011545">
    <property type="entry name" value="DEAD/DEAH_box_helicase_dom"/>
</dbReference>
<evidence type="ECO:0000256" key="10">
    <source>
        <dbReference type="ARBA" id="ARBA00034617"/>
    </source>
</evidence>
<evidence type="ECO:0000256" key="11">
    <source>
        <dbReference type="ARBA" id="ARBA00034808"/>
    </source>
</evidence>
<keyword evidence="9" id="KW-0539">Nucleus</keyword>
<evidence type="ECO:0000256" key="12">
    <source>
        <dbReference type="SAM" id="MobiDB-lite"/>
    </source>
</evidence>
<evidence type="ECO:0000256" key="7">
    <source>
        <dbReference type="ARBA" id="ARBA00023125"/>
    </source>
</evidence>
<keyword evidence="4" id="KW-0378">Hydrolase</keyword>
<keyword evidence="6" id="KW-0067">ATP-binding</keyword>
<dbReference type="CDD" id="cd17920">
    <property type="entry name" value="DEXHc_RecQ"/>
    <property type="match status" value="1"/>
</dbReference>
<evidence type="ECO:0000256" key="9">
    <source>
        <dbReference type="ARBA" id="ARBA00023242"/>
    </source>
</evidence>
<feature type="region of interest" description="Disordered" evidence="12">
    <location>
        <begin position="416"/>
        <end position="442"/>
    </location>
</feature>
<organism evidence="16 17">
    <name type="scientific">Sphaeroforma arctica JP610</name>
    <dbReference type="NCBI Taxonomy" id="667725"/>
    <lineage>
        <taxon>Eukaryota</taxon>
        <taxon>Ichthyosporea</taxon>
        <taxon>Ichthyophonida</taxon>
        <taxon>Sphaeroforma</taxon>
    </lineage>
</organism>
<name>A0A0L0G734_9EUKA</name>
<dbReference type="InterPro" id="IPR027417">
    <property type="entry name" value="P-loop_NTPase"/>
</dbReference>
<feature type="compositionally biased region" description="Low complexity" evidence="12">
    <location>
        <begin position="1341"/>
        <end position="1352"/>
    </location>
</feature>
<dbReference type="GO" id="GO:0009378">
    <property type="term" value="F:four-way junction helicase activity"/>
    <property type="evidence" value="ECO:0007669"/>
    <property type="project" value="TreeGrafter"/>
</dbReference>
<feature type="compositionally biased region" description="Basic residues" evidence="12">
    <location>
        <begin position="1442"/>
        <end position="1451"/>
    </location>
</feature>
<comment type="similarity">
    <text evidence="2">Belongs to the helicase family. RecQ subfamily.</text>
</comment>
<evidence type="ECO:0000259" key="15">
    <source>
        <dbReference type="PROSITE" id="PS51194"/>
    </source>
</evidence>
<protein>
    <recommendedName>
        <fullName evidence="11">DNA 3'-5' helicase</fullName>
        <ecNumber evidence="11">5.6.2.4</ecNumber>
    </recommendedName>
</protein>
<dbReference type="RefSeq" id="XP_014158631.1">
    <property type="nucleotide sequence ID" value="XM_014303156.1"/>
</dbReference>
<dbReference type="PROSITE" id="PS51192">
    <property type="entry name" value="HELICASE_ATP_BIND_1"/>
    <property type="match status" value="1"/>
</dbReference>
<dbReference type="GO" id="GO:0003677">
    <property type="term" value="F:DNA binding"/>
    <property type="evidence" value="ECO:0007669"/>
    <property type="project" value="UniProtKB-KW"/>
</dbReference>
<feature type="region of interest" description="Disordered" evidence="12">
    <location>
        <begin position="505"/>
        <end position="581"/>
    </location>
</feature>
<feature type="compositionally biased region" description="Polar residues" evidence="12">
    <location>
        <begin position="617"/>
        <end position="652"/>
    </location>
</feature>
<keyword evidence="3" id="KW-0547">Nucleotide-binding</keyword>
<dbReference type="InterPro" id="IPR001650">
    <property type="entry name" value="Helicase_C-like"/>
</dbReference>
<dbReference type="Pfam" id="PF00570">
    <property type="entry name" value="HRDC"/>
    <property type="match status" value="1"/>
</dbReference>
<feature type="compositionally biased region" description="Polar residues" evidence="12">
    <location>
        <begin position="1321"/>
        <end position="1332"/>
    </location>
</feature>
<feature type="region of interest" description="Disordered" evidence="12">
    <location>
        <begin position="1429"/>
        <end position="1451"/>
    </location>
</feature>
<feature type="region of interest" description="Disordered" evidence="12">
    <location>
        <begin position="96"/>
        <end position="121"/>
    </location>
</feature>
<proteinExistence type="inferred from homology"/>
<keyword evidence="7" id="KW-0238">DNA-binding</keyword>
<dbReference type="Pfam" id="PF00271">
    <property type="entry name" value="Helicase_C"/>
    <property type="match status" value="1"/>
</dbReference>
<keyword evidence="17" id="KW-1185">Reference proteome</keyword>
<dbReference type="PROSITE" id="PS00690">
    <property type="entry name" value="DEAH_ATP_HELICASE"/>
    <property type="match status" value="1"/>
</dbReference>
<dbReference type="SMART" id="SM00490">
    <property type="entry name" value="HELICc"/>
    <property type="match status" value="1"/>
</dbReference>
<dbReference type="Gene3D" id="1.10.10.10">
    <property type="entry name" value="Winged helix-like DNA-binding domain superfamily/Winged helix DNA-binding domain"/>
    <property type="match status" value="1"/>
</dbReference>
<feature type="compositionally biased region" description="Polar residues" evidence="12">
    <location>
        <begin position="548"/>
        <end position="572"/>
    </location>
</feature>
<feature type="compositionally biased region" description="Low complexity" evidence="12">
    <location>
        <begin position="1395"/>
        <end position="1404"/>
    </location>
</feature>
<evidence type="ECO:0000256" key="1">
    <source>
        <dbReference type="ARBA" id="ARBA00004123"/>
    </source>
</evidence>
<accession>A0A0L0G734</accession>
<dbReference type="STRING" id="667725.A0A0L0G734"/>
<evidence type="ECO:0000256" key="3">
    <source>
        <dbReference type="ARBA" id="ARBA00022741"/>
    </source>
</evidence>
<dbReference type="GO" id="GO:0005634">
    <property type="term" value="C:nucleus"/>
    <property type="evidence" value="ECO:0007669"/>
    <property type="project" value="UniProtKB-SubCell"/>
</dbReference>
<feature type="domain" description="Helicase ATP-binding" evidence="14">
    <location>
        <begin position="690"/>
        <end position="863"/>
    </location>
</feature>
<keyword evidence="8" id="KW-0413">Isomerase</keyword>
<dbReference type="Pfam" id="PF16124">
    <property type="entry name" value="RecQ_Zn_bind"/>
    <property type="match status" value="1"/>
</dbReference>
<dbReference type="GO" id="GO:0006260">
    <property type="term" value="P:DNA replication"/>
    <property type="evidence" value="ECO:0007669"/>
    <property type="project" value="InterPro"/>
</dbReference>
<evidence type="ECO:0000256" key="5">
    <source>
        <dbReference type="ARBA" id="ARBA00022806"/>
    </source>
</evidence>
<evidence type="ECO:0000313" key="16">
    <source>
        <dbReference type="EMBL" id="KNC84729.1"/>
    </source>
</evidence>
<feature type="region of interest" description="Disordered" evidence="12">
    <location>
        <begin position="1300"/>
        <end position="1417"/>
    </location>
</feature>
<dbReference type="InterPro" id="IPR032284">
    <property type="entry name" value="RecQ_Zn-bd"/>
</dbReference>
<feature type="domain" description="Helicase C-terminal" evidence="15">
    <location>
        <begin position="886"/>
        <end position="1038"/>
    </location>
</feature>
<dbReference type="GeneID" id="25903574"/>
<comment type="subcellular location">
    <subcellularLocation>
        <location evidence="1">Nucleus</location>
    </subcellularLocation>
</comment>
<dbReference type="EC" id="5.6.2.4" evidence="11"/>
<dbReference type="eggNOG" id="KOG0351">
    <property type="taxonomic scope" value="Eukaryota"/>
</dbReference>
<dbReference type="PANTHER" id="PTHR13710">
    <property type="entry name" value="DNA HELICASE RECQ FAMILY MEMBER"/>
    <property type="match status" value="1"/>
</dbReference>
<sequence>MNQLKDGPTGKENIPTRHTKLLQRRTHVTQGGKLVATPLRDHDAKMNKLRTGAKSSGTKFRASSPYSEIGDFDDDFSGTYPSLTSSHSVYRVVKSECSTGSQSKSQQKEKTGRQTKTSQKVKDGLTVEALALCAAEKKAATDLLQQSVDDYGLDLGLEEDAPLDPYETALRASKAEDVAEVLDITADGSAVELQSTLSTPSDDGDLSNSKVPVAAVKKENIIDLDADEDEDKVAHSGETLTDESTWEALDARVIVDPYWDTLNAKIQEVTAPLRRTASPEGKAARIATAEQTKVRLNTVRDAVDALLKHIDSLRGDINAFIVKLSPGGATNFLHSVTQTTAISAKQRSTDAVIESISQESGVSAPGGHPLGDYGQSNARVEGGLRTIHSEVSKNGQLHDNVCRLGNSISTDAVTSSATAEGNSNRHAHDFSVSRRSGTVGDSILNQNHTEAKPQNVMMQSGACDIFDESDDDYDPDIPPEFDGVASINNGRQPRITSVNTTVRPQANQSTGYSHGGQVAQQTNNNSSYKPQETNSNSSHEYKQHLPNDYTNGTSRENKQGQPHSIMNTSRYNKQPEPEYDDGLEDDAFVDFEPSVMPILRDSGRPVAPASNINAYTGSSQQRQTTLKQGTINTGALSSKTNTTGRNNASSAPSPLDKFNGNDFAFSRDIQKIMLGIFGLKQFRKHQLQAVNATMLGHDTFILMPTGGGKSLCYQLPAVASKGVTVVISPLLSLIQDQVSALVTNNIKAYHIGANSNEEKIYVHLRQPDCSGIKLIYVTPEKCVRSQKTMRTFEYLYANGLLARVVIDEAHCVSQWGHDFRPDYKELRMFKNKFPKVPIMALTATATERVKRDVVHQLNLRKDYVLLQQSFNRPNLRYFVTKKTKKSIDEIIQNIKKKYKGKCGIIYCYSRNDTENTARVLQNEGISAAHYHAGLSAEDRFQVQLSWQQGRTKIICATIAFGMGIDKPNVRFVVHYSIPNSIEGYYQESGRGGRDGMPADCILYFSYGDKAKMEAMFQKDKTLNGTQLQAKMDQLRGVVMYCENNVECRRFLTLGYFGDKFDPKDCRKTCDNCMSGQQYKKEDFTEMSKKFVRCVQEVQGNETLLSFLDILRGSRCRKVMQAGYDQLKTYNCAQSISKVDCERLLHHLVMKDFLFESININRYHQSVVTYLKLGKMASSLLAGKAKVILDVVDSQASTRDKLNIVSDAGEYDSFSAIQKTLWKELNGVRMDLASKHGTTQQAILTEPALLEFVKLMPRTVEETTKVTGFTKVLAGKFGQVLIDKVLEVIPITEISLPAALSGNSTTSRHLKRRSPDEDNFEQPGQTSSTINSSRPKRWRPDSGAQSSSGYASSINRAANNNFGKRNQAQNTHNESRNNQNQRANNNSKGAVGGSGSNNKSGPNTGARSNQTSASGKNDNLAVYKQPAKSGASNGITLMVPGSSKHKLFRPAG</sequence>
<dbReference type="CDD" id="cd18794">
    <property type="entry name" value="SF2_C_RecQ"/>
    <property type="match status" value="1"/>
</dbReference>
<dbReference type="EMBL" id="KQ241745">
    <property type="protein sequence ID" value="KNC84729.1"/>
    <property type="molecule type" value="Genomic_DNA"/>
</dbReference>
<dbReference type="PROSITE" id="PS51194">
    <property type="entry name" value="HELICASE_CTER"/>
    <property type="match status" value="1"/>
</dbReference>
<evidence type="ECO:0000256" key="6">
    <source>
        <dbReference type="ARBA" id="ARBA00022840"/>
    </source>
</evidence>
<dbReference type="SMART" id="SM00956">
    <property type="entry name" value="RQC"/>
    <property type="match status" value="1"/>
</dbReference>
<dbReference type="Gene3D" id="3.40.50.300">
    <property type="entry name" value="P-loop containing nucleotide triphosphate hydrolases"/>
    <property type="match status" value="2"/>
</dbReference>
<dbReference type="NCBIfam" id="TIGR00614">
    <property type="entry name" value="recQ_fam"/>
    <property type="match status" value="1"/>
</dbReference>
<feature type="region of interest" description="Disordered" evidence="12">
    <location>
        <begin position="617"/>
        <end position="657"/>
    </location>
</feature>
<dbReference type="InterPro" id="IPR004589">
    <property type="entry name" value="DNA_helicase_ATP-dep_RecQ"/>
</dbReference>
<dbReference type="PROSITE" id="PS50967">
    <property type="entry name" value="HRDC"/>
    <property type="match status" value="1"/>
</dbReference>
<dbReference type="Pfam" id="PF00270">
    <property type="entry name" value="DEAD"/>
    <property type="match status" value="1"/>
</dbReference>
<feature type="compositionally biased region" description="Polar residues" evidence="12">
    <location>
        <begin position="1405"/>
        <end position="1416"/>
    </location>
</feature>
<dbReference type="InterPro" id="IPR002121">
    <property type="entry name" value="HRDC_dom"/>
</dbReference>
<dbReference type="GO" id="GO:0005694">
    <property type="term" value="C:chromosome"/>
    <property type="evidence" value="ECO:0007669"/>
    <property type="project" value="TreeGrafter"/>
</dbReference>
<dbReference type="GO" id="GO:0043138">
    <property type="term" value="F:3'-5' DNA helicase activity"/>
    <property type="evidence" value="ECO:0007669"/>
    <property type="project" value="UniProtKB-EC"/>
</dbReference>
<feature type="compositionally biased region" description="Polar residues" evidence="12">
    <location>
        <begin position="96"/>
        <end position="105"/>
    </location>
</feature>
<dbReference type="SMART" id="SM00487">
    <property type="entry name" value="DEXDc"/>
    <property type="match status" value="1"/>
</dbReference>
<feature type="domain" description="HRDC" evidence="13">
    <location>
        <begin position="1214"/>
        <end position="1294"/>
    </location>
</feature>
<dbReference type="SUPFAM" id="SSF47819">
    <property type="entry name" value="HRDC-like"/>
    <property type="match status" value="1"/>
</dbReference>
<dbReference type="InterPro" id="IPR036388">
    <property type="entry name" value="WH-like_DNA-bd_sf"/>
</dbReference>
<feature type="compositionally biased region" description="Low complexity" evidence="12">
    <location>
        <begin position="1375"/>
        <end position="1388"/>
    </location>
</feature>
<dbReference type="GO" id="GO:0016787">
    <property type="term" value="F:hydrolase activity"/>
    <property type="evidence" value="ECO:0007669"/>
    <property type="project" value="UniProtKB-KW"/>
</dbReference>
<keyword evidence="5" id="KW-0347">Helicase</keyword>
<dbReference type="PANTHER" id="PTHR13710:SF153">
    <property type="entry name" value="RECQ-LIKE DNA HELICASE BLM"/>
    <property type="match status" value="1"/>
</dbReference>